<evidence type="ECO:0000256" key="1">
    <source>
        <dbReference type="ARBA" id="ARBA00004651"/>
    </source>
</evidence>
<keyword evidence="3" id="KW-0813">Transport</keyword>
<dbReference type="Pfam" id="PF01032">
    <property type="entry name" value="FecCD"/>
    <property type="match status" value="1"/>
</dbReference>
<evidence type="ECO:0000256" key="2">
    <source>
        <dbReference type="ARBA" id="ARBA00007935"/>
    </source>
</evidence>
<evidence type="ECO:0000313" key="9">
    <source>
        <dbReference type="EMBL" id="AKH20580.1"/>
    </source>
</evidence>
<feature type="transmembrane region" description="Helical" evidence="8">
    <location>
        <begin position="206"/>
        <end position="226"/>
    </location>
</feature>
<dbReference type="PATRIC" id="fig|1543721.4.peg.2010"/>
<dbReference type="RefSeq" id="WP_046859513.1">
    <property type="nucleotide sequence ID" value="NZ_CP011412.1"/>
</dbReference>
<dbReference type="GO" id="GO:0005886">
    <property type="term" value="C:plasma membrane"/>
    <property type="evidence" value="ECO:0007669"/>
    <property type="project" value="UniProtKB-SubCell"/>
</dbReference>
<dbReference type="OrthoDB" id="9055647at2"/>
<dbReference type="GO" id="GO:0022857">
    <property type="term" value="F:transmembrane transporter activity"/>
    <property type="evidence" value="ECO:0007669"/>
    <property type="project" value="InterPro"/>
</dbReference>
<evidence type="ECO:0000256" key="7">
    <source>
        <dbReference type="ARBA" id="ARBA00023136"/>
    </source>
</evidence>
<dbReference type="AlphaFoldDB" id="A0A0F7K0A1"/>
<dbReference type="SUPFAM" id="SSF81345">
    <property type="entry name" value="ABC transporter involved in vitamin B12 uptake, BtuC"/>
    <property type="match status" value="1"/>
</dbReference>
<evidence type="ECO:0000256" key="5">
    <source>
        <dbReference type="ARBA" id="ARBA00022692"/>
    </source>
</evidence>
<comment type="similarity">
    <text evidence="2">Belongs to the binding-protein-dependent transport system permease family. FecCD subfamily.</text>
</comment>
<reference evidence="9 10" key="1">
    <citation type="journal article" date="2015" name="Genome Announc.">
        <title>Complete Genome Sequence of Sedimenticola thiotaurini Strain SIP-G1, a Polyphosphate- and Polyhydroxyalkanoate-Accumulating Sulfur-Oxidizing Gammaproteobacterium Isolated from Salt Marsh Sediments.</title>
        <authorList>
            <person name="Flood B.E."/>
            <person name="Jones D.S."/>
            <person name="Bailey J.V."/>
        </authorList>
    </citation>
    <scope>NUCLEOTIDE SEQUENCE [LARGE SCALE GENOMIC DNA]</scope>
    <source>
        <strain evidence="9 10">SIP-G1</strain>
    </source>
</reference>
<dbReference type="EMBL" id="CP011412">
    <property type="protein sequence ID" value="AKH20580.1"/>
    <property type="molecule type" value="Genomic_DNA"/>
</dbReference>
<evidence type="ECO:0000256" key="6">
    <source>
        <dbReference type="ARBA" id="ARBA00022989"/>
    </source>
</evidence>
<keyword evidence="7 8" id="KW-0472">Membrane</keyword>
<keyword evidence="6 8" id="KW-1133">Transmembrane helix</keyword>
<name>A0A0F7K0A1_9GAMM</name>
<gene>
    <name evidence="9" type="ORF">AAY24_09680</name>
</gene>
<dbReference type="GO" id="GO:0033214">
    <property type="term" value="P:siderophore-iron import into cell"/>
    <property type="evidence" value="ECO:0007669"/>
    <property type="project" value="TreeGrafter"/>
</dbReference>
<organism evidence="9 10">
    <name type="scientific">Sedimenticola thiotaurini</name>
    <dbReference type="NCBI Taxonomy" id="1543721"/>
    <lineage>
        <taxon>Bacteria</taxon>
        <taxon>Pseudomonadati</taxon>
        <taxon>Pseudomonadota</taxon>
        <taxon>Gammaproteobacteria</taxon>
        <taxon>Chromatiales</taxon>
        <taxon>Sedimenticolaceae</taxon>
        <taxon>Sedimenticola</taxon>
    </lineage>
</organism>
<evidence type="ECO:0000256" key="8">
    <source>
        <dbReference type="SAM" id="Phobius"/>
    </source>
</evidence>
<sequence>MTTEALVGIRYRKRSRNRLLLLVLVSVALLLSLTLDVASGPGNYPIDQVLSVLFSAESQGTQLKVVIWDLRLPVALMAVAVGVMLGASGAEMQTILNNPLAEPFTLGISSAAAFGAALAIVFGVELLPFGHSALISVNAFLFALLTAYLLYLFTRLRGASSETMVLIGIALLFTFNALLGLLQYTANDAQLMQIVFWMMGSLSRATWEKLAICGLVMGLVLPFFIYRSWMLTALRLGDDRAAALGIDIQRLRMQVLVAVSLLAATAVAFVGTIGFVGLVGPHIARLLVGEDQRYFLPMSMLAGGLMMSLTSLISKSVTPGVIYPVGIVTSLIGVPFFISLILSIRRRNWS</sequence>
<feature type="transmembrane region" description="Helical" evidence="8">
    <location>
        <begin position="255"/>
        <end position="279"/>
    </location>
</feature>
<protein>
    <submittedName>
        <fullName evidence="9">Iron-siderophore ABC transporter permease</fullName>
    </submittedName>
</protein>
<feature type="transmembrane region" description="Helical" evidence="8">
    <location>
        <begin position="72"/>
        <end position="92"/>
    </location>
</feature>
<dbReference type="Gene3D" id="1.10.3470.10">
    <property type="entry name" value="ABC transporter involved in vitamin B12 uptake, BtuC"/>
    <property type="match status" value="1"/>
</dbReference>
<keyword evidence="5 8" id="KW-0812">Transmembrane</keyword>
<evidence type="ECO:0000256" key="3">
    <source>
        <dbReference type="ARBA" id="ARBA00022448"/>
    </source>
</evidence>
<keyword evidence="10" id="KW-1185">Reference proteome</keyword>
<evidence type="ECO:0000313" key="10">
    <source>
        <dbReference type="Proteomes" id="UP000034410"/>
    </source>
</evidence>
<feature type="transmembrane region" description="Helical" evidence="8">
    <location>
        <begin position="165"/>
        <end position="186"/>
    </location>
</feature>
<proteinExistence type="inferred from homology"/>
<comment type="subcellular location">
    <subcellularLocation>
        <location evidence="1">Cell membrane</location>
        <topology evidence="1">Multi-pass membrane protein</topology>
    </subcellularLocation>
</comment>
<dbReference type="PANTHER" id="PTHR30472:SF25">
    <property type="entry name" value="ABC TRANSPORTER PERMEASE PROTEIN MJ0876-RELATED"/>
    <property type="match status" value="1"/>
</dbReference>
<dbReference type="FunFam" id="1.10.3470.10:FF:000001">
    <property type="entry name" value="Vitamin B12 ABC transporter permease BtuC"/>
    <property type="match status" value="1"/>
</dbReference>
<feature type="transmembrane region" description="Helical" evidence="8">
    <location>
        <begin position="104"/>
        <end position="127"/>
    </location>
</feature>
<dbReference type="Proteomes" id="UP000034410">
    <property type="component" value="Chromosome"/>
</dbReference>
<evidence type="ECO:0000256" key="4">
    <source>
        <dbReference type="ARBA" id="ARBA00022475"/>
    </source>
</evidence>
<dbReference type="InterPro" id="IPR000522">
    <property type="entry name" value="ABC_transptr_permease_BtuC"/>
</dbReference>
<dbReference type="InterPro" id="IPR037294">
    <property type="entry name" value="ABC_BtuC-like"/>
</dbReference>
<dbReference type="KEGG" id="seds:AAY24_09680"/>
<feature type="transmembrane region" description="Helical" evidence="8">
    <location>
        <begin position="294"/>
        <end position="314"/>
    </location>
</feature>
<feature type="transmembrane region" description="Helical" evidence="8">
    <location>
        <begin position="321"/>
        <end position="344"/>
    </location>
</feature>
<keyword evidence="4" id="KW-1003">Cell membrane</keyword>
<feature type="transmembrane region" description="Helical" evidence="8">
    <location>
        <begin position="133"/>
        <end position="153"/>
    </location>
</feature>
<accession>A0A0F7K0A1</accession>
<dbReference type="PANTHER" id="PTHR30472">
    <property type="entry name" value="FERRIC ENTEROBACTIN TRANSPORT SYSTEM PERMEASE PROTEIN"/>
    <property type="match status" value="1"/>
</dbReference>
<dbReference type="CDD" id="cd06550">
    <property type="entry name" value="TM_ABC_iron-siderophores_like"/>
    <property type="match status" value="1"/>
</dbReference>